<feature type="compositionally biased region" description="Polar residues" evidence="1">
    <location>
        <begin position="146"/>
        <end position="166"/>
    </location>
</feature>
<sequence>MVAWTETQRTAACILHDHFRQLSQQERTNIFNHLFKVERKETVSVKKLKDAFDRRKEAGSAKAWHAVCDLDDPSDEEMQRRLQLRQEVIAQVESAIDALRTGVQGGSHADQVEADAGGIFGDAEMEPAELNDVGSTNNGGNGINGTDANLTSGAPATDDQPAQSVTRAAPEVLQMPNDTLEHDASTLEMVHYRDCKSDDQLRCFTGTYVDRESEVYKLGGKAYRCLMTDMINEDVMICNRKYCAYCITGNAADTYAGLGNGPIPDEAKWMQGKPFVHASDCTKPWPYMEFKDSGKAYESDQALAEHMFSPFVLFKARDGSLRKVHAVMCQASFCRECSAEEKVQATLRGESNCRD</sequence>
<evidence type="ECO:0000313" key="2">
    <source>
        <dbReference type="EMBL" id="KAK4543775.1"/>
    </source>
</evidence>
<dbReference type="Proteomes" id="UP001324427">
    <property type="component" value="Unassembled WGS sequence"/>
</dbReference>
<organism evidence="2 3">
    <name type="scientific">Oleoguttula mirabilis</name>
    <dbReference type="NCBI Taxonomy" id="1507867"/>
    <lineage>
        <taxon>Eukaryota</taxon>
        <taxon>Fungi</taxon>
        <taxon>Dikarya</taxon>
        <taxon>Ascomycota</taxon>
        <taxon>Pezizomycotina</taxon>
        <taxon>Dothideomycetes</taxon>
        <taxon>Dothideomycetidae</taxon>
        <taxon>Mycosphaerellales</taxon>
        <taxon>Teratosphaeriaceae</taxon>
        <taxon>Oleoguttula</taxon>
    </lineage>
</organism>
<dbReference type="AlphaFoldDB" id="A0AAV9JF06"/>
<reference evidence="2 3" key="1">
    <citation type="submission" date="2021-11" db="EMBL/GenBank/DDBJ databases">
        <title>Black yeast isolated from Biological Soil Crust.</title>
        <authorList>
            <person name="Kurbessoian T."/>
        </authorList>
    </citation>
    <scope>NUCLEOTIDE SEQUENCE [LARGE SCALE GENOMIC DNA]</scope>
    <source>
        <strain evidence="2 3">CCFEE 5522</strain>
    </source>
</reference>
<comment type="caution">
    <text evidence="2">The sequence shown here is derived from an EMBL/GenBank/DDBJ whole genome shotgun (WGS) entry which is preliminary data.</text>
</comment>
<protein>
    <submittedName>
        <fullName evidence="2">Uncharacterized protein</fullName>
    </submittedName>
</protein>
<name>A0AAV9JF06_9PEZI</name>
<gene>
    <name evidence="2" type="ORF">LTR36_004808</name>
</gene>
<feature type="region of interest" description="Disordered" evidence="1">
    <location>
        <begin position="131"/>
        <end position="168"/>
    </location>
</feature>
<evidence type="ECO:0000256" key="1">
    <source>
        <dbReference type="SAM" id="MobiDB-lite"/>
    </source>
</evidence>
<proteinExistence type="predicted"/>
<accession>A0AAV9JF06</accession>
<evidence type="ECO:0000313" key="3">
    <source>
        <dbReference type="Proteomes" id="UP001324427"/>
    </source>
</evidence>
<dbReference type="EMBL" id="JAVFHQ010000029">
    <property type="protein sequence ID" value="KAK4543775.1"/>
    <property type="molecule type" value="Genomic_DNA"/>
</dbReference>
<keyword evidence="3" id="KW-1185">Reference proteome</keyword>